<name>A0ABS7DZQ1_9GAMM</name>
<organism evidence="3 4">
    <name type="scientific">Shewanella nanhaiensis</name>
    <dbReference type="NCBI Taxonomy" id="2864872"/>
    <lineage>
        <taxon>Bacteria</taxon>
        <taxon>Pseudomonadati</taxon>
        <taxon>Pseudomonadota</taxon>
        <taxon>Gammaproteobacteria</taxon>
        <taxon>Alteromonadales</taxon>
        <taxon>Shewanellaceae</taxon>
        <taxon>Shewanella</taxon>
    </lineage>
</organism>
<gene>
    <name evidence="3" type="ORF">K0625_04425</name>
</gene>
<dbReference type="Pfam" id="PF18492">
    <property type="entry name" value="ORF_2_N"/>
    <property type="match status" value="1"/>
</dbReference>
<reference evidence="3 4" key="1">
    <citation type="submission" date="2021-07" db="EMBL/GenBank/DDBJ databases">
        <title>Shewanella sp. nov, isolated from SCS.</title>
        <authorList>
            <person name="Cao W.R."/>
        </authorList>
    </citation>
    <scope>NUCLEOTIDE SEQUENCE [LARGE SCALE GENOMIC DNA]</scope>
    <source>
        <strain evidence="3 4">NR704-98</strain>
    </source>
</reference>
<sequence length="152" mass="16164">MKLSIFLPAVAVTLFSSLTVANNLPELAAPVEIEASESVVVNGQTFNKVVEPSATADFADTVKLFAGDLVTKGSFNLTSKATGLVFVTLVEGQDAKAVATDLDLKLVFANGNSAVYKAAENVDLLNLNDELFNDSRIKAVKIELANNKYNPE</sequence>
<keyword evidence="4" id="KW-1185">Reference proteome</keyword>
<comment type="caution">
    <text evidence="3">The sequence shown here is derived from an EMBL/GenBank/DDBJ whole genome shotgun (WGS) entry which is preliminary data.</text>
</comment>
<dbReference type="InterPro" id="IPR040536">
    <property type="entry name" value="ASPCH"/>
</dbReference>
<dbReference type="EMBL" id="JAHZST010000002">
    <property type="protein sequence ID" value="MBW8182902.1"/>
    <property type="molecule type" value="Genomic_DNA"/>
</dbReference>
<evidence type="ECO:0000313" key="3">
    <source>
        <dbReference type="EMBL" id="MBW8182902.1"/>
    </source>
</evidence>
<evidence type="ECO:0000256" key="1">
    <source>
        <dbReference type="SAM" id="SignalP"/>
    </source>
</evidence>
<keyword evidence="1" id="KW-0732">Signal</keyword>
<feature type="signal peptide" evidence="1">
    <location>
        <begin position="1"/>
        <end position="21"/>
    </location>
</feature>
<evidence type="ECO:0000259" key="2">
    <source>
        <dbReference type="Pfam" id="PF18492"/>
    </source>
</evidence>
<feature type="domain" description="ASP external chaperone" evidence="2">
    <location>
        <begin position="35"/>
        <end position="151"/>
    </location>
</feature>
<feature type="chain" id="PRO_5045876211" description="ASP external chaperone domain-containing protein" evidence="1">
    <location>
        <begin position="22"/>
        <end position="152"/>
    </location>
</feature>
<dbReference type="Proteomes" id="UP001195963">
    <property type="component" value="Unassembled WGS sequence"/>
</dbReference>
<proteinExistence type="predicted"/>
<evidence type="ECO:0000313" key="4">
    <source>
        <dbReference type="Proteomes" id="UP001195963"/>
    </source>
</evidence>
<accession>A0ABS7DZQ1</accession>
<protein>
    <recommendedName>
        <fullName evidence="2">ASP external chaperone domain-containing protein</fullName>
    </recommendedName>
</protein>
<dbReference type="RefSeq" id="WP_220108548.1">
    <property type="nucleotide sequence ID" value="NZ_JAHZST010000002.1"/>
</dbReference>